<sequence>MKEVKPNWYHIVEKEVGYDPDDEVHYIFDCDDSVKDPKNTIASIKDSFYIKSNSTLEITSAVVKEYETRDLSLIMIDTRGKDVNECLDCLQFLLNPRFGREEDDEDFVPVIFLLTSNIPLPFLVEDIALTCHLPAEDVEN</sequence>
<organism evidence="1">
    <name type="scientific">viral metagenome</name>
    <dbReference type="NCBI Taxonomy" id="1070528"/>
    <lineage>
        <taxon>unclassified sequences</taxon>
        <taxon>metagenomes</taxon>
        <taxon>organismal metagenomes</taxon>
    </lineage>
</organism>
<dbReference type="AlphaFoldDB" id="A0A6C0JTP0"/>
<evidence type="ECO:0000313" key="1">
    <source>
        <dbReference type="EMBL" id="QHU08743.1"/>
    </source>
</evidence>
<name>A0A6C0JTP0_9ZZZZ</name>
<reference evidence="1" key="1">
    <citation type="journal article" date="2020" name="Nature">
        <title>Giant virus diversity and host interactions through global metagenomics.</title>
        <authorList>
            <person name="Schulz F."/>
            <person name="Roux S."/>
            <person name="Paez-Espino D."/>
            <person name="Jungbluth S."/>
            <person name="Walsh D.A."/>
            <person name="Denef V.J."/>
            <person name="McMahon K.D."/>
            <person name="Konstantinidis K.T."/>
            <person name="Eloe-Fadrosh E.A."/>
            <person name="Kyrpides N.C."/>
            <person name="Woyke T."/>
        </authorList>
    </citation>
    <scope>NUCLEOTIDE SEQUENCE</scope>
    <source>
        <strain evidence="1">GVMAG-S-1063924-116</strain>
    </source>
</reference>
<accession>A0A6C0JTP0</accession>
<dbReference type="EMBL" id="MN740698">
    <property type="protein sequence ID" value="QHU08743.1"/>
    <property type="molecule type" value="Genomic_DNA"/>
</dbReference>
<protein>
    <submittedName>
        <fullName evidence="1">Uncharacterized protein</fullName>
    </submittedName>
</protein>
<proteinExistence type="predicted"/>